<dbReference type="GO" id="GO:0016791">
    <property type="term" value="F:phosphatase activity"/>
    <property type="evidence" value="ECO:0007669"/>
    <property type="project" value="TreeGrafter"/>
</dbReference>
<proteinExistence type="predicted"/>
<dbReference type="RefSeq" id="WP_245740478.1">
    <property type="nucleotide sequence ID" value="NZ_FOAA01000001.1"/>
</dbReference>
<dbReference type="SMART" id="SM00855">
    <property type="entry name" value="PGAM"/>
    <property type="match status" value="1"/>
</dbReference>
<dbReference type="SUPFAM" id="SSF53254">
    <property type="entry name" value="Phosphoglycerate mutase-like"/>
    <property type="match status" value="1"/>
</dbReference>
<organism evidence="1 2">
    <name type="scientific">Ectothiorhodospira marina</name>
    <dbReference type="NCBI Taxonomy" id="1396821"/>
    <lineage>
        <taxon>Bacteria</taxon>
        <taxon>Pseudomonadati</taxon>
        <taxon>Pseudomonadota</taxon>
        <taxon>Gammaproteobacteria</taxon>
        <taxon>Chromatiales</taxon>
        <taxon>Ectothiorhodospiraceae</taxon>
        <taxon>Ectothiorhodospira</taxon>
    </lineage>
</organism>
<dbReference type="Proteomes" id="UP000199256">
    <property type="component" value="Unassembled WGS sequence"/>
</dbReference>
<dbReference type="STRING" id="1396821.SAMN05444515_101203"/>
<dbReference type="AlphaFoldDB" id="A0A1H7FIC9"/>
<dbReference type="PIRSF" id="PIRSF000709">
    <property type="entry name" value="6PFK_2-Ptase"/>
    <property type="match status" value="1"/>
</dbReference>
<evidence type="ECO:0000313" key="1">
    <source>
        <dbReference type="EMBL" id="SEK24202.1"/>
    </source>
</evidence>
<dbReference type="GO" id="GO:0005737">
    <property type="term" value="C:cytoplasm"/>
    <property type="evidence" value="ECO:0007669"/>
    <property type="project" value="TreeGrafter"/>
</dbReference>
<protein>
    <submittedName>
        <fullName evidence="1">Alpha-ribazole phosphatase/probable phosphoglycerate mutase</fullName>
    </submittedName>
</protein>
<dbReference type="CDD" id="cd07067">
    <property type="entry name" value="HP_PGM_like"/>
    <property type="match status" value="1"/>
</dbReference>
<dbReference type="PANTHER" id="PTHR48100:SF1">
    <property type="entry name" value="HISTIDINE PHOSPHATASE FAMILY PROTEIN-RELATED"/>
    <property type="match status" value="1"/>
</dbReference>
<keyword evidence="2" id="KW-1185">Reference proteome</keyword>
<gene>
    <name evidence="1" type="ORF">SAMN05444515_101203</name>
</gene>
<name>A0A1H7FIC9_9GAMM</name>
<dbReference type="EMBL" id="FOAA01000001">
    <property type="protein sequence ID" value="SEK24202.1"/>
    <property type="molecule type" value="Genomic_DNA"/>
</dbReference>
<accession>A0A1H7FIC9</accession>
<dbReference type="Gene3D" id="3.40.50.1240">
    <property type="entry name" value="Phosphoglycerate mutase-like"/>
    <property type="match status" value="1"/>
</dbReference>
<sequence>MSSSTSYIDLMRHGETTGGFAFRGSLDDALTDLGRARMQAGHDRHGPWQQMISSPLRRCLAPAQDWSREAGIPLQEEPRLREMHFGAWEGRTAAELMESEPEALGRFWQDPLNHIPPGAEPLVAFRERVLLAWEAALTRRDAGPQLLVTHGGVIRLILLHVQQRPLSDLLKLEVPHACVFRIHLQAGGTVSTVSALGAVEMEATAGDLS</sequence>
<dbReference type="InterPro" id="IPR013078">
    <property type="entry name" value="His_Pase_superF_clade-1"/>
</dbReference>
<reference evidence="2" key="1">
    <citation type="submission" date="2016-10" db="EMBL/GenBank/DDBJ databases">
        <authorList>
            <person name="Varghese N."/>
            <person name="Submissions S."/>
        </authorList>
    </citation>
    <scope>NUCLEOTIDE SEQUENCE [LARGE SCALE GENOMIC DNA]</scope>
    <source>
        <strain evidence="2">DSM 241</strain>
    </source>
</reference>
<dbReference type="Pfam" id="PF00300">
    <property type="entry name" value="His_Phos_1"/>
    <property type="match status" value="1"/>
</dbReference>
<dbReference type="InterPro" id="IPR050275">
    <property type="entry name" value="PGM_Phosphatase"/>
</dbReference>
<dbReference type="PANTHER" id="PTHR48100">
    <property type="entry name" value="BROAD-SPECIFICITY PHOSPHATASE YOR283W-RELATED"/>
    <property type="match status" value="1"/>
</dbReference>
<evidence type="ECO:0000313" key="2">
    <source>
        <dbReference type="Proteomes" id="UP000199256"/>
    </source>
</evidence>
<dbReference type="InterPro" id="IPR029033">
    <property type="entry name" value="His_PPase_superfam"/>
</dbReference>